<feature type="transmembrane region" description="Helical" evidence="1">
    <location>
        <begin position="22"/>
        <end position="45"/>
    </location>
</feature>
<protein>
    <submittedName>
        <fullName evidence="2">Uncharacterized protein</fullName>
    </submittedName>
</protein>
<dbReference type="Proteomes" id="UP000247540">
    <property type="component" value="Unassembled WGS sequence"/>
</dbReference>
<name>A0A318SE96_9BURK</name>
<accession>A0A318SE96</accession>
<dbReference type="AlphaFoldDB" id="A0A318SE96"/>
<proteinExistence type="predicted"/>
<dbReference type="EMBL" id="QJTC01000029">
    <property type="protein sequence ID" value="PYE74176.1"/>
    <property type="molecule type" value="Genomic_DNA"/>
</dbReference>
<comment type="caution">
    <text evidence="2">The sequence shown here is derived from an EMBL/GenBank/DDBJ whole genome shotgun (WGS) entry which is preliminary data.</text>
</comment>
<reference evidence="2 3" key="1">
    <citation type="submission" date="2018-06" db="EMBL/GenBank/DDBJ databases">
        <title>Genomic Encyclopedia of Type Strains, Phase III (KMG-III): the genomes of soil and plant-associated and newly described type strains.</title>
        <authorList>
            <person name="Whitman W."/>
        </authorList>
    </citation>
    <scope>NUCLEOTIDE SEQUENCE [LARGE SCALE GENOMIC DNA]</scope>
    <source>
        <strain evidence="2 3">CECT 7646</strain>
    </source>
</reference>
<organism evidence="2 3">
    <name type="scientific">Xylophilus ampelinus</name>
    <dbReference type="NCBI Taxonomy" id="54067"/>
    <lineage>
        <taxon>Bacteria</taxon>
        <taxon>Pseudomonadati</taxon>
        <taxon>Pseudomonadota</taxon>
        <taxon>Betaproteobacteria</taxon>
        <taxon>Burkholderiales</taxon>
        <taxon>Xylophilus</taxon>
    </lineage>
</organism>
<evidence type="ECO:0000313" key="2">
    <source>
        <dbReference type="EMBL" id="PYE74176.1"/>
    </source>
</evidence>
<keyword evidence="3" id="KW-1185">Reference proteome</keyword>
<sequence>MAATADTSYTALREQHRPRYRWLPLSGVVCTMASIMSLTIINMAIPGLRHCIAPGQERGQWVSSGFRVASACSQRQSRRNCEYASRPQPILFRRQSRRIDKRCANYWA</sequence>
<keyword evidence="1" id="KW-1133">Transmembrane helix</keyword>
<evidence type="ECO:0000313" key="3">
    <source>
        <dbReference type="Proteomes" id="UP000247540"/>
    </source>
</evidence>
<gene>
    <name evidence="2" type="ORF">DFQ15_1292</name>
</gene>
<dbReference type="OrthoDB" id="9807274at2"/>
<evidence type="ECO:0000256" key="1">
    <source>
        <dbReference type="SAM" id="Phobius"/>
    </source>
</evidence>
<dbReference type="RefSeq" id="WP_146228771.1">
    <property type="nucleotide sequence ID" value="NZ_JAMOFZ010000029.1"/>
</dbReference>
<keyword evidence="1" id="KW-0472">Membrane</keyword>
<keyword evidence="1" id="KW-0812">Transmembrane</keyword>